<dbReference type="Pfam" id="PF06985">
    <property type="entry name" value="HET"/>
    <property type="match status" value="1"/>
</dbReference>
<dbReference type="STRING" id="109264.A0A1F8AIT5"/>
<dbReference type="GeneID" id="34443413"/>
<proteinExistence type="predicted"/>
<organism evidence="2 3">
    <name type="scientific">Aspergillus bombycis</name>
    <dbReference type="NCBI Taxonomy" id="109264"/>
    <lineage>
        <taxon>Eukaryota</taxon>
        <taxon>Fungi</taxon>
        <taxon>Dikarya</taxon>
        <taxon>Ascomycota</taxon>
        <taxon>Pezizomycotina</taxon>
        <taxon>Eurotiomycetes</taxon>
        <taxon>Eurotiomycetidae</taxon>
        <taxon>Eurotiales</taxon>
        <taxon>Aspergillaceae</taxon>
        <taxon>Aspergillus</taxon>
    </lineage>
</organism>
<keyword evidence="3" id="KW-1185">Reference proteome</keyword>
<evidence type="ECO:0000313" key="3">
    <source>
        <dbReference type="Proteomes" id="UP000179179"/>
    </source>
</evidence>
<protein>
    <recommendedName>
        <fullName evidence="1">Heterokaryon incompatibility domain-containing protein</fullName>
    </recommendedName>
</protein>
<dbReference type="PANTHER" id="PTHR33112:SF13">
    <property type="entry name" value="HETEROKARYON INCOMPATIBILITY DOMAIN-CONTAINING PROTEIN"/>
    <property type="match status" value="1"/>
</dbReference>
<dbReference type="InterPro" id="IPR010730">
    <property type="entry name" value="HET"/>
</dbReference>
<feature type="domain" description="Heterokaryon incompatibility" evidence="1">
    <location>
        <begin position="194"/>
        <end position="355"/>
    </location>
</feature>
<accession>A0A1F8AIT5</accession>
<comment type="caution">
    <text evidence="2">The sequence shown here is derived from an EMBL/GenBank/DDBJ whole genome shotgun (WGS) entry which is preliminary data.</text>
</comment>
<evidence type="ECO:0000259" key="1">
    <source>
        <dbReference type="Pfam" id="PF06985"/>
    </source>
</evidence>
<sequence length="683" mass="77821">MEPPPQAAPACDTCLDLQYWGKSNLSTEAQERLSDHDDSTKTVRVNFAPVDIQRSTPRCELCAILLEGLVHALGLQGMTTCYMIELTISQPSTIRLDIYEASFKQTAIEFYTTQEVSQTLKPLMPFPRGYHVRPTMNTKVAAHKAGQWLRQCTQSHEACSVRGKPYLPKRVVRLASYNVNPVLYETSHGQRADYVALSYCWGGDKNLLTTQDTIRSRKAGILWSDIPQTLKDAMHLTLALGVEFIWIDALCIVQDDPIEWKEEASKFGSIYRDALITVSAAASPNATSGMFCGQRHQRHRLRSHVAAMSNIDIYMRRACSMTHIALFEHLDIFGNGYQENQKVLPTLGRGWTFQERILSRRILHCGSEELAWECVSGNIQCECGSMTPYTRSNVSRELHSHFRSIPHTKKVIEGRLRNGASDARDQTNNPLREWQELTVAYSSCQFTYPTDRLIALEGVAQQFQQFRLGPYFYGMWGDDLHFQLDWVMMTLGESRRLDIPTWSWASVYHKCHYNYHHFSPSYQNVSFCEIVRSPSDGSSESGISSRTLVISSNGVNAMILLKEGPSDIVLDVAVNINGKMYDMVADIQQWPEGSNEWRNMQEDDRLYNGQPVLCLELSTYHLLKRSRFMKAFLVLRESPGTTDRYMRVGIMIISEVWKPGTSDLPVQMQHIDRHATKRTLDIV</sequence>
<gene>
    <name evidence="2" type="ORF">ABOM_000023</name>
</gene>
<evidence type="ECO:0000313" key="2">
    <source>
        <dbReference type="EMBL" id="OGM51255.1"/>
    </source>
</evidence>
<reference evidence="2 3" key="1">
    <citation type="journal article" date="2016" name="Genome Biol. Evol.">
        <title>Draft genome sequence of an aflatoxigenic Aspergillus species, A. bombycis.</title>
        <authorList>
            <person name="Moore G.G."/>
            <person name="Mack B.M."/>
            <person name="Beltz S.B."/>
            <person name="Gilbert M.K."/>
        </authorList>
    </citation>
    <scope>NUCLEOTIDE SEQUENCE [LARGE SCALE GENOMIC DNA]</scope>
    <source>
        <strain evidence="3">NRRL 26010</strain>
    </source>
</reference>
<dbReference type="Proteomes" id="UP000179179">
    <property type="component" value="Unassembled WGS sequence"/>
</dbReference>
<dbReference type="PANTHER" id="PTHR33112">
    <property type="entry name" value="DOMAIN PROTEIN, PUTATIVE-RELATED"/>
    <property type="match status" value="1"/>
</dbReference>
<dbReference type="AlphaFoldDB" id="A0A1F8AIT5"/>
<name>A0A1F8AIT5_9EURO</name>
<dbReference type="EMBL" id="LYCR01000001">
    <property type="protein sequence ID" value="OGM51255.1"/>
    <property type="molecule type" value="Genomic_DNA"/>
</dbReference>
<dbReference type="RefSeq" id="XP_022394972.1">
    <property type="nucleotide sequence ID" value="XM_022527153.1"/>
</dbReference>
<dbReference type="OrthoDB" id="5125733at2759"/>